<dbReference type="InterPro" id="IPR052927">
    <property type="entry name" value="DCC_oxidoreductase"/>
</dbReference>
<organism evidence="1">
    <name type="scientific">uncultured bacterium W5-15b</name>
    <dbReference type="NCBI Taxonomy" id="1130997"/>
    <lineage>
        <taxon>Bacteria</taxon>
        <taxon>environmental samples</taxon>
    </lineage>
</organism>
<evidence type="ECO:0008006" key="2">
    <source>
        <dbReference type="Google" id="ProtNLM"/>
    </source>
</evidence>
<accession>H9BX05</accession>
<dbReference type="PANTHER" id="PTHR33639">
    <property type="entry name" value="THIOL-DISULFIDE OXIDOREDUCTASE DCC"/>
    <property type="match status" value="1"/>
</dbReference>
<sequence length="131" mass="15403">MERLNILFDGVCNLCSGFVVFTIKRDPDAKFKFASLQSNEGGNLQKEFGIDPDNIKTMVLVENDNYYLKSDAVLRIFKHLDGMWFILYYLIYIPGPIRNFVYDLVANNRYRWFGKKDVCMLPTPELKKRFL</sequence>
<dbReference type="GO" id="GO:0015035">
    <property type="term" value="F:protein-disulfide reductase activity"/>
    <property type="evidence" value="ECO:0007669"/>
    <property type="project" value="InterPro"/>
</dbReference>
<dbReference type="AlphaFoldDB" id="H9BX05"/>
<dbReference type="EMBL" id="JQ085822">
    <property type="protein sequence ID" value="AFD03327.1"/>
    <property type="molecule type" value="Genomic_DNA"/>
</dbReference>
<proteinExistence type="predicted"/>
<evidence type="ECO:0000313" key="1">
    <source>
        <dbReference type="EMBL" id="AFD03327.1"/>
    </source>
</evidence>
<dbReference type="PANTHER" id="PTHR33639:SF2">
    <property type="entry name" value="DUF393 DOMAIN-CONTAINING PROTEIN"/>
    <property type="match status" value="1"/>
</dbReference>
<name>H9BX05_9BACT</name>
<dbReference type="Pfam" id="PF04134">
    <property type="entry name" value="DCC1-like"/>
    <property type="match status" value="1"/>
</dbReference>
<dbReference type="InterPro" id="IPR007263">
    <property type="entry name" value="DCC1-like"/>
</dbReference>
<reference evidence="1" key="1">
    <citation type="submission" date="2011-11" db="EMBL/GenBank/DDBJ databases">
        <title>Construction and analysis of a metagenome of deep-sea sediment.</title>
        <authorList>
            <person name="Huo Y.-Y."/>
            <person name="Cheng H."/>
            <person name="Wu M."/>
        </authorList>
    </citation>
    <scope>NUCLEOTIDE SEQUENCE</scope>
</reference>
<protein>
    <recommendedName>
        <fullName evidence="2">Thiol-disulfide oxidoreductase DCC</fullName>
    </recommendedName>
</protein>